<dbReference type="Proteomes" id="UP000268973">
    <property type="component" value="Unassembled WGS sequence"/>
</dbReference>
<dbReference type="InterPro" id="IPR041489">
    <property type="entry name" value="PDZ_6"/>
</dbReference>
<evidence type="ECO:0000256" key="11">
    <source>
        <dbReference type="RuleBase" id="RU362031"/>
    </source>
</evidence>
<evidence type="ECO:0000256" key="8">
    <source>
        <dbReference type="ARBA" id="ARBA00022989"/>
    </source>
</evidence>
<feature type="transmembrane region" description="Helical" evidence="11">
    <location>
        <begin position="378"/>
        <end position="398"/>
    </location>
</feature>
<dbReference type="InterPro" id="IPR036034">
    <property type="entry name" value="PDZ_sf"/>
</dbReference>
<dbReference type="GO" id="GO:0016020">
    <property type="term" value="C:membrane"/>
    <property type="evidence" value="ECO:0007669"/>
    <property type="project" value="UniProtKB-SubCell"/>
</dbReference>
<dbReference type="CDD" id="cd06163">
    <property type="entry name" value="S2P-M50_PDZ_RseP-like"/>
    <property type="match status" value="2"/>
</dbReference>
<feature type="domain" description="PDZ" evidence="12">
    <location>
        <begin position="115"/>
        <end position="186"/>
    </location>
</feature>
<name>A0A3S0QDP9_9VIBR</name>
<evidence type="ECO:0000256" key="9">
    <source>
        <dbReference type="ARBA" id="ARBA00023049"/>
    </source>
</evidence>
<evidence type="ECO:0000256" key="4">
    <source>
        <dbReference type="ARBA" id="ARBA00022670"/>
    </source>
</evidence>
<dbReference type="GO" id="GO:0046872">
    <property type="term" value="F:metal ion binding"/>
    <property type="evidence" value="ECO:0007669"/>
    <property type="project" value="UniProtKB-KW"/>
</dbReference>
<feature type="domain" description="PDZ" evidence="12">
    <location>
        <begin position="212"/>
        <end position="281"/>
    </location>
</feature>
<gene>
    <name evidence="13" type="primary">rseP</name>
    <name evidence="13" type="ORF">EJ063_10080</name>
</gene>
<dbReference type="OrthoDB" id="9782003at2"/>
<keyword evidence="9 11" id="KW-0482">Metalloprotease</keyword>
<dbReference type="AlphaFoldDB" id="A0A3S0QDP9"/>
<dbReference type="SUPFAM" id="SSF50156">
    <property type="entry name" value="PDZ domain-like"/>
    <property type="match status" value="2"/>
</dbReference>
<evidence type="ECO:0000256" key="6">
    <source>
        <dbReference type="ARBA" id="ARBA00022801"/>
    </source>
</evidence>
<comment type="subcellular location">
    <subcellularLocation>
        <location evidence="2">Membrane</location>
        <topology evidence="2">Multi-pass membrane protein</topology>
    </subcellularLocation>
</comment>
<evidence type="ECO:0000259" key="12">
    <source>
        <dbReference type="SMART" id="SM00228"/>
    </source>
</evidence>
<dbReference type="SMART" id="SM00228">
    <property type="entry name" value="PDZ"/>
    <property type="match status" value="2"/>
</dbReference>
<reference evidence="13 14" key="1">
    <citation type="submission" date="2018-12" db="EMBL/GenBank/DDBJ databases">
        <title>Vibrio sp. isolated from China Sea.</title>
        <authorList>
            <person name="Li Y."/>
        </authorList>
    </citation>
    <scope>NUCLEOTIDE SEQUENCE [LARGE SCALE GENOMIC DNA]</scope>
    <source>
        <strain evidence="13 14">BEI207</strain>
    </source>
</reference>
<dbReference type="InterPro" id="IPR001478">
    <property type="entry name" value="PDZ"/>
</dbReference>
<organism evidence="13 14">
    <name type="scientific">Vibrio aquaticus</name>
    <dbReference type="NCBI Taxonomy" id="2496559"/>
    <lineage>
        <taxon>Bacteria</taxon>
        <taxon>Pseudomonadati</taxon>
        <taxon>Pseudomonadota</taxon>
        <taxon>Gammaproteobacteria</taxon>
        <taxon>Vibrionales</taxon>
        <taxon>Vibrionaceae</taxon>
        <taxon>Vibrio</taxon>
    </lineage>
</organism>
<comment type="cofactor">
    <cofactor evidence="1 11">
        <name>Zn(2+)</name>
        <dbReference type="ChEBI" id="CHEBI:29105"/>
    </cofactor>
</comment>
<evidence type="ECO:0000256" key="7">
    <source>
        <dbReference type="ARBA" id="ARBA00022833"/>
    </source>
</evidence>
<evidence type="ECO:0000256" key="5">
    <source>
        <dbReference type="ARBA" id="ARBA00022692"/>
    </source>
</evidence>
<evidence type="ECO:0000256" key="10">
    <source>
        <dbReference type="ARBA" id="ARBA00023136"/>
    </source>
</evidence>
<evidence type="ECO:0000256" key="1">
    <source>
        <dbReference type="ARBA" id="ARBA00001947"/>
    </source>
</evidence>
<accession>A0A3S0QDP9</accession>
<dbReference type="Gene3D" id="2.30.42.10">
    <property type="match status" value="2"/>
</dbReference>
<evidence type="ECO:0000256" key="3">
    <source>
        <dbReference type="ARBA" id="ARBA00007931"/>
    </source>
</evidence>
<keyword evidence="6 11" id="KW-0378">Hydrolase</keyword>
<dbReference type="RefSeq" id="WP_126574155.1">
    <property type="nucleotide sequence ID" value="NZ_RXZH01000003.1"/>
</dbReference>
<dbReference type="PANTHER" id="PTHR42837:SF2">
    <property type="entry name" value="MEMBRANE METALLOPROTEASE ARASP2, CHLOROPLASTIC-RELATED"/>
    <property type="match status" value="1"/>
</dbReference>
<dbReference type="PANTHER" id="PTHR42837">
    <property type="entry name" value="REGULATOR OF SIGMA-E PROTEASE RSEP"/>
    <property type="match status" value="1"/>
</dbReference>
<dbReference type="Pfam" id="PF02163">
    <property type="entry name" value="Peptidase_M50"/>
    <property type="match status" value="1"/>
</dbReference>
<keyword evidence="8 11" id="KW-1133">Transmembrane helix</keyword>
<dbReference type="GO" id="GO:0004222">
    <property type="term" value="F:metalloendopeptidase activity"/>
    <property type="evidence" value="ECO:0007669"/>
    <property type="project" value="InterPro"/>
</dbReference>
<dbReference type="CDD" id="cd23082">
    <property type="entry name" value="cpPDZ1_EcRseP-like"/>
    <property type="match status" value="1"/>
</dbReference>
<keyword evidence="4 13" id="KW-0645">Protease</keyword>
<evidence type="ECO:0000313" key="14">
    <source>
        <dbReference type="Proteomes" id="UP000268973"/>
    </source>
</evidence>
<dbReference type="Pfam" id="PF17820">
    <property type="entry name" value="PDZ_6"/>
    <property type="match status" value="1"/>
</dbReference>
<feature type="transmembrane region" description="Helical" evidence="11">
    <location>
        <begin position="428"/>
        <end position="446"/>
    </location>
</feature>
<proteinExistence type="inferred from homology"/>
<keyword evidence="14" id="KW-1185">Reference proteome</keyword>
<feature type="transmembrane region" description="Helical" evidence="11">
    <location>
        <begin position="6"/>
        <end position="29"/>
    </location>
</feature>
<dbReference type="EMBL" id="RXZH01000003">
    <property type="protein sequence ID" value="RTZ16115.1"/>
    <property type="molecule type" value="Genomic_DNA"/>
</dbReference>
<keyword evidence="5 11" id="KW-0812">Transmembrane</keyword>
<dbReference type="NCBIfam" id="NF008046">
    <property type="entry name" value="PRK10779.1"/>
    <property type="match status" value="1"/>
</dbReference>
<dbReference type="InterPro" id="IPR008915">
    <property type="entry name" value="Peptidase_M50"/>
</dbReference>
<comment type="caution">
    <text evidence="13">The sequence shown here is derived from an EMBL/GenBank/DDBJ whole genome shotgun (WGS) entry which is preliminary data.</text>
</comment>
<keyword evidence="7 11" id="KW-0862">Zinc</keyword>
<comment type="similarity">
    <text evidence="3 11">Belongs to the peptidase M50B family.</text>
</comment>
<evidence type="ECO:0000256" key="2">
    <source>
        <dbReference type="ARBA" id="ARBA00004141"/>
    </source>
</evidence>
<dbReference type="EC" id="3.4.24.-" evidence="11"/>
<protein>
    <recommendedName>
        <fullName evidence="11">Zinc metalloprotease</fullName>
        <ecNumber evidence="11">3.4.24.-</ecNumber>
    </recommendedName>
</protein>
<dbReference type="GO" id="GO:0006508">
    <property type="term" value="P:proteolysis"/>
    <property type="evidence" value="ECO:0007669"/>
    <property type="project" value="UniProtKB-KW"/>
</dbReference>
<sequence length="452" mass="48866">MTGILWNFVAFIVALGILVAVHEFGHFWVARRCGVKVEKFSIGFGKSIWSKIGKDGTEYSVSMIPLGGYVKMLDGRVDDLKESEKAFAFDLKPLWKRSAIVAAGPAFNFLFAIFAYWLVFLIGVPAVKPVVGQVTPSSIAAEAGLEPGMELKAVSGVKTADWESVNMGLISHIGDRQLTMTVVPADGVGVEQIKYFDLTEWKFDPEKQSAMSALGFVPFTPPLTPRLTNVSPEGAGARAGLEVGDVLLEVDGLKVANWQQVVDAIQQHPNTPIELNVDRSGQTLALTIIPDSRELSDQRVIGFAGIAPEVAEWPENYRFDLQFGVIDSIGKAVEKTGQVISLTISMLKKLIVGDVGLNNLSGPISIAKGAGTTADYGLVYFLGFLALISVNLGIINLVPLPMLDGGHLLFFAIEAVIRRPVPEKIQEMGYRVGGAIIFSLMAVAIFNDFARL</sequence>
<feature type="transmembrane region" description="Helical" evidence="11">
    <location>
        <begin position="99"/>
        <end position="119"/>
    </location>
</feature>
<dbReference type="NCBIfam" id="TIGR00054">
    <property type="entry name" value="RIP metalloprotease RseP"/>
    <property type="match status" value="1"/>
</dbReference>
<dbReference type="InterPro" id="IPR004387">
    <property type="entry name" value="Pept_M50_Zn"/>
</dbReference>
<keyword evidence="10 11" id="KW-0472">Membrane</keyword>
<keyword evidence="11" id="KW-0479">Metal-binding</keyword>
<evidence type="ECO:0000313" key="13">
    <source>
        <dbReference type="EMBL" id="RTZ16115.1"/>
    </source>
</evidence>